<dbReference type="EMBL" id="QGKV02000759">
    <property type="protein sequence ID" value="KAF3568233.1"/>
    <property type="molecule type" value="Genomic_DNA"/>
</dbReference>
<name>A0ABQ7D9W4_BRACR</name>
<comment type="caution">
    <text evidence="1">The sequence shown here is derived from an EMBL/GenBank/DDBJ whole genome shotgun (WGS) entry which is preliminary data.</text>
</comment>
<proteinExistence type="predicted"/>
<organism evidence="1 2">
    <name type="scientific">Brassica cretica</name>
    <name type="common">Mustard</name>
    <dbReference type="NCBI Taxonomy" id="69181"/>
    <lineage>
        <taxon>Eukaryota</taxon>
        <taxon>Viridiplantae</taxon>
        <taxon>Streptophyta</taxon>
        <taxon>Embryophyta</taxon>
        <taxon>Tracheophyta</taxon>
        <taxon>Spermatophyta</taxon>
        <taxon>Magnoliopsida</taxon>
        <taxon>eudicotyledons</taxon>
        <taxon>Gunneridae</taxon>
        <taxon>Pentapetalae</taxon>
        <taxon>rosids</taxon>
        <taxon>malvids</taxon>
        <taxon>Brassicales</taxon>
        <taxon>Brassicaceae</taxon>
        <taxon>Brassiceae</taxon>
        <taxon>Brassica</taxon>
    </lineage>
</organism>
<sequence length="110" mass="11992">MSGGLIVWSAQHDGGGGIKSWSKICNLSLGILEISTSCRIDDKIWLSSAVTYAGLLLALVKFGRESKLLSYNLEKKSLTNVETSLSLSTCAFLETYVETLVPVPIPEWKL</sequence>
<accession>A0ABQ7D9W4</accession>
<gene>
    <name evidence="1" type="ORF">DY000_02014066</name>
</gene>
<evidence type="ECO:0000313" key="1">
    <source>
        <dbReference type="EMBL" id="KAF3568233.1"/>
    </source>
</evidence>
<dbReference type="Proteomes" id="UP000266723">
    <property type="component" value="Unassembled WGS sequence"/>
</dbReference>
<reference evidence="1 2" key="1">
    <citation type="journal article" date="2020" name="BMC Genomics">
        <title>Intraspecific diversification of the crop wild relative Brassica cretica Lam. using demographic model selection.</title>
        <authorList>
            <person name="Kioukis A."/>
            <person name="Michalopoulou V.A."/>
            <person name="Briers L."/>
            <person name="Pirintsos S."/>
            <person name="Studholme D.J."/>
            <person name="Pavlidis P."/>
            <person name="Sarris P.F."/>
        </authorList>
    </citation>
    <scope>NUCLEOTIDE SEQUENCE [LARGE SCALE GENOMIC DNA]</scope>
    <source>
        <strain evidence="2">cv. PFS-1207/04</strain>
    </source>
</reference>
<evidence type="ECO:0000313" key="2">
    <source>
        <dbReference type="Proteomes" id="UP000266723"/>
    </source>
</evidence>
<protein>
    <submittedName>
        <fullName evidence="1">Uncharacterized protein</fullName>
    </submittedName>
</protein>
<keyword evidence="2" id="KW-1185">Reference proteome</keyword>